<sequence>MASDRRLPIIISAAGGLAIALGLAWWWLVFSEVIAGDYVTYRQAASCILGTNDLCSLAQALCKSNHFLGIKRYSSELLWVGVAVSSAGLFLASRQRTA</sequence>
<evidence type="ECO:0000313" key="3">
    <source>
        <dbReference type="Proteomes" id="UP000248925"/>
    </source>
</evidence>
<comment type="caution">
    <text evidence="2">The sequence shown here is derived from an EMBL/GenBank/DDBJ whole genome shotgun (WGS) entry which is preliminary data.</text>
</comment>
<name>A0A2W4CSV2_9HYPH</name>
<reference evidence="2 3" key="1">
    <citation type="journal article" date="2018" name="Sci. Rep.">
        <title>Rhizobium tumorigenes sp. nov., a novel plant tumorigenic bacterium isolated from cane gall tumors on thornless blackberry.</title>
        <authorList>
            <person name="Kuzmanovi N."/>
            <person name="Smalla K."/>
            <person name="Gronow S."/>
            <person name="PuBawska J."/>
        </authorList>
    </citation>
    <scope>NUCLEOTIDE SEQUENCE [LARGE SCALE GENOMIC DNA]</scope>
    <source>
        <strain evidence="2 3">CCBAU 85046</strain>
    </source>
</reference>
<dbReference type="Proteomes" id="UP000248925">
    <property type="component" value="Unassembled WGS sequence"/>
</dbReference>
<keyword evidence="1" id="KW-0472">Membrane</keyword>
<feature type="transmembrane region" description="Helical" evidence="1">
    <location>
        <begin position="7"/>
        <end position="28"/>
    </location>
</feature>
<proteinExistence type="predicted"/>
<gene>
    <name evidence="2" type="ORF">CPY51_06620</name>
</gene>
<dbReference type="RefSeq" id="WP_111159500.1">
    <property type="nucleotide sequence ID" value="NZ_PCDP01000019.1"/>
</dbReference>
<evidence type="ECO:0000256" key="1">
    <source>
        <dbReference type="SAM" id="Phobius"/>
    </source>
</evidence>
<keyword evidence="1" id="KW-0812">Transmembrane</keyword>
<dbReference type="AlphaFoldDB" id="A0A2W4CSV2"/>
<accession>A0A2W4CSV2</accession>
<feature type="transmembrane region" description="Helical" evidence="1">
    <location>
        <begin position="77"/>
        <end position="93"/>
    </location>
</feature>
<keyword evidence="1" id="KW-1133">Transmembrane helix</keyword>
<organism evidence="2 3">
    <name type="scientific">Rhizobium tubonense</name>
    <dbReference type="NCBI Taxonomy" id="484088"/>
    <lineage>
        <taxon>Bacteria</taxon>
        <taxon>Pseudomonadati</taxon>
        <taxon>Pseudomonadota</taxon>
        <taxon>Alphaproteobacteria</taxon>
        <taxon>Hyphomicrobiales</taxon>
        <taxon>Rhizobiaceae</taxon>
        <taxon>Rhizobium/Agrobacterium group</taxon>
        <taxon>Rhizobium</taxon>
    </lineage>
</organism>
<protein>
    <submittedName>
        <fullName evidence="2">Uncharacterized protein</fullName>
    </submittedName>
</protein>
<keyword evidence="3" id="KW-1185">Reference proteome</keyword>
<dbReference type="OrthoDB" id="8101315at2"/>
<evidence type="ECO:0000313" key="2">
    <source>
        <dbReference type="EMBL" id="PZM15499.1"/>
    </source>
</evidence>
<dbReference type="EMBL" id="PCDP01000019">
    <property type="protein sequence ID" value="PZM15499.1"/>
    <property type="molecule type" value="Genomic_DNA"/>
</dbReference>